<protein>
    <submittedName>
        <fullName evidence="2">Uncharacterized protein</fullName>
    </submittedName>
</protein>
<accession>A0A933W024</accession>
<comment type="caution">
    <text evidence="2">The sequence shown here is derived from an EMBL/GenBank/DDBJ whole genome shotgun (WGS) entry which is preliminary data.</text>
</comment>
<evidence type="ECO:0000313" key="2">
    <source>
        <dbReference type="EMBL" id="MBI5128465.1"/>
    </source>
</evidence>
<organism evidence="2 3">
    <name type="scientific">Rhodopseudomonas palustris</name>
    <dbReference type="NCBI Taxonomy" id="1076"/>
    <lineage>
        <taxon>Bacteria</taxon>
        <taxon>Pseudomonadati</taxon>
        <taxon>Pseudomonadota</taxon>
        <taxon>Alphaproteobacteria</taxon>
        <taxon>Hyphomicrobiales</taxon>
        <taxon>Nitrobacteraceae</taxon>
        <taxon>Rhodopseudomonas</taxon>
    </lineage>
</organism>
<dbReference type="Proteomes" id="UP000782519">
    <property type="component" value="Unassembled WGS sequence"/>
</dbReference>
<keyword evidence="1" id="KW-1133">Transmembrane helix</keyword>
<feature type="transmembrane region" description="Helical" evidence="1">
    <location>
        <begin position="12"/>
        <end position="37"/>
    </location>
</feature>
<reference evidence="2" key="1">
    <citation type="submission" date="2020-07" db="EMBL/GenBank/DDBJ databases">
        <title>Huge and variable diversity of episymbiotic CPR bacteria and DPANN archaea in groundwater ecosystems.</title>
        <authorList>
            <person name="He C.Y."/>
            <person name="Keren R."/>
            <person name="Whittaker M."/>
            <person name="Farag I.F."/>
            <person name="Doudna J."/>
            <person name="Cate J.H.D."/>
            <person name="Banfield J.F."/>
        </authorList>
    </citation>
    <scope>NUCLEOTIDE SEQUENCE</scope>
    <source>
        <strain evidence="2">NC_groundwater_1818_Pr3_B-0.1um_66_35</strain>
    </source>
</reference>
<dbReference type="AlphaFoldDB" id="A0A933W024"/>
<dbReference type="EMBL" id="JACRJB010000010">
    <property type="protein sequence ID" value="MBI5128465.1"/>
    <property type="molecule type" value="Genomic_DNA"/>
</dbReference>
<sequence length="255" mass="27034">MATPNSDRSGAARLRLVTGLCGVAAAAWAALLLPGVWNAAPVESAARRILAGDSFKRDATAGLVEQLARAPLPALRPASLTRAEAVLQLNLAERALATEADAEPRLAAAAAAIDAALAQAPTDAYLWAARYALATSRLGADPAHLPDLVRSYQLGPREGWIALLRHPRGLAVFAQLDPATQQRVVAEFAGLVSAQLTRDAVLALAGLGWPIRDRLLAGLAEVDLEPKQALVKAMRREGVRIEVPGVPEQEERPWR</sequence>
<name>A0A933W024_RHOPL</name>
<gene>
    <name evidence="2" type="ORF">HZA66_03400</name>
</gene>
<keyword evidence="1" id="KW-0812">Transmembrane</keyword>
<proteinExistence type="predicted"/>
<evidence type="ECO:0000313" key="3">
    <source>
        <dbReference type="Proteomes" id="UP000782519"/>
    </source>
</evidence>
<keyword evidence="1" id="KW-0472">Membrane</keyword>
<evidence type="ECO:0000256" key="1">
    <source>
        <dbReference type="SAM" id="Phobius"/>
    </source>
</evidence>